<keyword evidence="3" id="KW-1185">Reference proteome</keyword>
<name>L8X6J5_THACA</name>
<evidence type="ECO:0000313" key="2">
    <source>
        <dbReference type="EMBL" id="ELU44668.1"/>
    </source>
</evidence>
<feature type="domain" description="Thioredoxin" evidence="1">
    <location>
        <begin position="11"/>
        <end position="152"/>
    </location>
</feature>
<evidence type="ECO:0000259" key="1">
    <source>
        <dbReference type="PROSITE" id="PS51352"/>
    </source>
</evidence>
<dbReference type="GO" id="GO:0015035">
    <property type="term" value="F:protein-disulfide reductase activity"/>
    <property type="evidence" value="ECO:0007669"/>
    <property type="project" value="TreeGrafter"/>
</dbReference>
<reference evidence="2 3" key="1">
    <citation type="journal article" date="2013" name="Nat. Commun.">
        <title>The evolution and pathogenic mechanisms of the rice sheath blight pathogen.</title>
        <authorList>
            <person name="Zheng A."/>
            <person name="Lin R."/>
            <person name="Xu L."/>
            <person name="Qin P."/>
            <person name="Tang C."/>
            <person name="Ai P."/>
            <person name="Zhang D."/>
            <person name="Liu Y."/>
            <person name="Sun Z."/>
            <person name="Feng H."/>
            <person name="Wang Y."/>
            <person name="Chen Y."/>
            <person name="Liang X."/>
            <person name="Fu R."/>
            <person name="Li Q."/>
            <person name="Zhang J."/>
            <person name="Yu X."/>
            <person name="Xie Z."/>
            <person name="Ding L."/>
            <person name="Guan P."/>
            <person name="Tang J."/>
            <person name="Liang Y."/>
            <person name="Wang S."/>
            <person name="Deng Q."/>
            <person name="Li S."/>
            <person name="Zhu J."/>
            <person name="Wang L."/>
            <person name="Liu H."/>
            <person name="Li P."/>
        </authorList>
    </citation>
    <scope>NUCLEOTIDE SEQUENCE [LARGE SCALE GENOMIC DNA]</scope>
    <source>
        <strain evidence="3">AG-1 IA</strain>
    </source>
</reference>
<dbReference type="PANTHER" id="PTHR45663:SF11">
    <property type="entry name" value="GEO12009P1"/>
    <property type="match status" value="1"/>
</dbReference>
<dbReference type="PANTHER" id="PTHR45663">
    <property type="entry name" value="GEO12009P1"/>
    <property type="match status" value="1"/>
</dbReference>
<dbReference type="EMBL" id="AFRT01000285">
    <property type="protein sequence ID" value="ELU44668.1"/>
    <property type="molecule type" value="Genomic_DNA"/>
</dbReference>
<protein>
    <submittedName>
        <fullName evidence="2">Thioredoxin domain-containing protein</fullName>
    </submittedName>
</protein>
<comment type="caution">
    <text evidence="2">The sequence shown here is derived from an EMBL/GenBank/DDBJ whole genome shotgun (WGS) entry which is preliminary data.</text>
</comment>
<dbReference type="GO" id="GO:0005737">
    <property type="term" value="C:cytoplasm"/>
    <property type="evidence" value="ECO:0007669"/>
    <property type="project" value="TreeGrafter"/>
</dbReference>
<evidence type="ECO:0000313" key="3">
    <source>
        <dbReference type="Proteomes" id="UP000011668"/>
    </source>
</evidence>
<dbReference type="HOGENOM" id="CLU_672974_0_0_1"/>
<dbReference type="Proteomes" id="UP000011668">
    <property type="component" value="Unassembled WGS sequence"/>
</dbReference>
<sequence length="409" mass="46051">MLKMANVRSKLLSVTRAPANAYTNRTFVSCRVYREQYMDATPKIFDDVVLKGGNKPVIVDFYADWCQPCRMLSPALENYTKDKGTTDGKEFDLMTVDVDKHHELAAKYQVTSLPTVIAFKNGKKWMSIDSNSTSEALLVCKFGQMLIRSLSTTPLWLPRFNVPRITAAHLRKFGSSNEGARVPWFMDEQTYPNETTATINSTQTECILPNNIPEHLIALHEHLSQSPLLGSAPRICKPSSLPSRNLNDMALAYSQPKGRRRRGVHDAGESVGEPDDMWSWYMIAQVKEGTEGRGAIESVIRSAQKECGIVSFLLALLMNIPTPRPPYLRRGNPHVRFLFWTPATDIYRMAEDHLILVPPERDSNNTSRRAIKTINALETPEGSGATVWRTIGGPELENLDPFLMLDHFL</sequence>
<organism evidence="2 3">
    <name type="scientific">Thanatephorus cucumeris (strain AG1-IA)</name>
    <name type="common">Rice sheath blight fungus</name>
    <name type="synonym">Rhizoctonia solani</name>
    <dbReference type="NCBI Taxonomy" id="983506"/>
    <lineage>
        <taxon>Eukaryota</taxon>
        <taxon>Fungi</taxon>
        <taxon>Dikarya</taxon>
        <taxon>Basidiomycota</taxon>
        <taxon>Agaricomycotina</taxon>
        <taxon>Agaricomycetes</taxon>
        <taxon>Cantharellales</taxon>
        <taxon>Ceratobasidiaceae</taxon>
        <taxon>Rhizoctonia</taxon>
        <taxon>Rhizoctonia solani AG-1</taxon>
    </lineage>
</organism>
<dbReference type="SUPFAM" id="SSF52833">
    <property type="entry name" value="Thioredoxin-like"/>
    <property type="match status" value="1"/>
</dbReference>
<dbReference type="CDD" id="cd02947">
    <property type="entry name" value="TRX_family"/>
    <property type="match status" value="1"/>
</dbReference>
<gene>
    <name evidence="2" type="ORF">AG1IA_01299</name>
</gene>
<dbReference type="OrthoDB" id="21330at2759"/>
<dbReference type="Pfam" id="PF00085">
    <property type="entry name" value="Thioredoxin"/>
    <property type="match status" value="1"/>
</dbReference>
<dbReference type="InterPro" id="IPR013766">
    <property type="entry name" value="Thioredoxin_domain"/>
</dbReference>
<proteinExistence type="predicted"/>
<dbReference type="PROSITE" id="PS51352">
    <property type="entry name" value="THIOREDOXIN_2"/>
    <property type="match status" value="1"/>
</dbReference>
<dbReference type="STRING" id="983506.L8X6J5"/>
<dbReference type="AlphaFoldDB" id="L8X6J5"/>
<dbReference type="PRINTS" id="PR00421">
    <property type="entry name" value="THIOREDOXIN"/>
</dbReference>
<accession>L8X6J5</accession>
<dbReference type="Gene3D" id="3.40.30.10">
    <property type="entry name" value="Glutaredoxin"/>
    <property type="match status" value="1"/>
</dbReference>
<dbReference type="InterPro" id="IPR036249">
    <property type="entry name" value="Thioredoxin-like_sf"/>
</dbReference>